<feature type="signal peptide" evidence="1">
    <location>
        <begin position="1"/>
        <end position="16"/>
    </location>
</feature>
<evidence type="ECO:0000313" key="2">
    <source>
        <dbReference type="Ensembl" id="ENSCSAVP00000004945.1"/>
    </source>
</evidence>
<keyword evidence="3" id="KW-1185">Reference proteome</keyword>
<dbReference type="HOGENOM" id="CLU_1558760_0_0_1"/>
<protein>
    <submittedName>
        <fullName evidence="2">Uncharacterized protein</fullName>
    </submittedName>
</protein>
<dbReference type="Proteomes" id="UP000007875">
    <property type="component" value="Unassembled WGS sequence"/>
</dbReference>
<reference evidence="3" key="1">
    <citation type="submission" date="2003-08" db="EMBL/GenBank/DDBJ databases">
        <authorList>
            <person name="Birren B."/>
            <person name="Nusbaum C."/>
            <person name="Abebe A."/>
            <person name="Abouelleil A."/>
            <person name="Adekoya E."/>
            <person name="Ait-zahra M."/>
            <person name="Allen N."/>
            <person name="Allen T."/>
            <person name="An P."/>
            <person name="Anderson M."/>
            <person name="Anderson S."/>
            <person name="Arachchi H."/>
            <person name="Armbruster J."/>
            <person name="Bachantsang P."/>
            <person name="Baldwin J."/>
            <person name="Barry A."/>
            <person name="Bayul T."/>
            <person name="Blitshsteyn B."/>
            <person name="Bloom T."/>
            <person name="Blye J."/>
            <person name="Boguslavskiy L."/>
            <person name="Borowsky M."/>
            <person name="Boukhgalter B."/>
            <person name="Brunache A."/>
            <person name="Butler J."/>
            <person name="Calixte N."/>
            <person name="Calvo S."/>
            <person name="Camarata J."/>
            <person name="Campo K."/>
            <person name="Chang J."/>
            <person name="Cheshatsang Y."/>
            <person name="Citroen M."/>
            <person name="Collymore A."/>
            <person name="Considine T."/>
            <person name="Cook A."/>
            <person name="Cooke P."/>
            <person name="Corum B."/>
            <person name="Cuomo C."/>
            <person name="David R."/>
            <person name="Dawoe T."/>
            <person name="Degray S."/>
            <person name="Dodge S."/>
            <person name="Dooley K."/>
            <person name="Dorje P."/>
            <person name="Dorjee K."/>
            <person name="Dorris L."/>
            <person name="Duffey N."/>
            <person name="Dupes A."/>
            <person name="Elkins T."/>
            <person name="Engels R."/>
            <person name="Erickson J."/>
            <person name="Farina A."/>
            <person name="Faro S."/>
            <person name="Ferreira P."/>
            <person name="Fischer H."/>
            <person name="Fitzgerald M."/>
            <person name="Foley K."/>
            <person name="Gage D."/>
            <person name="Galagan J."/>
            <person name="Gearin G."/>
            <person name="Gnerre S."/>
            <person name="Gnirke A."/>
            <person name="Goyette A."/>
            <person name="Graham J."/>
            <person name="Grandbois E."/>
            <person name="Gyaltsen K."/>
            <person name="Hafez N."/>
            <person name="Hagopian D."/>
            <person name="Hagos B."/>
            <person name="Hall J."/>
            <person name="Hatcher B."/>
            <person name="Heller A."/>
            <person name="Higgins H."/>
            <person name="Honan T."/>
            <person name="Horn A."/>
            <person name="Houde N."/>
            <person name="Hughes L."/>
            <person name="Hulme W."/>
            <person name="Husby E."/>
            <person name="Iliev I."/>
            <person name="Jaffe D."/>
            <person name="Jones C."/>
            <person name="Kamal M."/>
            <person name="Kamat A."/>
            <person name="Kamvysselis M."/>
            <person name="Karlsson E."/>
            <person name="Kells C."/>
            <person name="Kieu A."/>
            <person name="Kisner P."/>
            <person name="Kodira C."/>
            <person name="Kulbokas E."/>
            <person name="Labutti K."/>
            <person name="Lama D."/>
            <person name="Landers T."/>
            <person name="Leger J."/>
            <person name="Levine S."/>
            <person name="Lewis D."/>
            <person name="Lewis T."/>
            <person name="Lindblad-toh K."/>
            <person name="Liu X."/>
            <person name="Lokyitsang T."/>
            <person name="Lokyitsang Y."/>
            <person name="Lucien O."/>
            <person name="Lui A."/>
            <person name="Ma L.J."/>
            <person name="Mabbitt R."/>
            <person name="Macdonald J."/>
            <person name="Maclean C."/>
            <person name="Major J."/>
            <person name="Manning J."/>
            <person name="Marabella R."/>
            <person name="Maru K."/>
            <person name="Matthews C."/>
            <person name="Mauceli E."/>
            <person name="Mccarthy M."/>
            <person name="Mcdonough S."/>
            <person name="Mcghee T."/>
            <person name="Meldrim J."/>
            <person name="Meneus L."/>
            <person name="Mesirov J."/>
            <person name="Mihalev A."/>
            <person name="Mihova T."/>
            <person name="Mikkelsen T."/>
            <person name="Mlenga V."/>
            <person name="Moru K."/>
            <person name="Mozes J."/>
            <person name="Mulrain L."/>
            <person name="Munson G."/>
            <person name="Naylor J."/>
            <person name="Newes C."/>
            <person name="Nguyen C."/>
            <person name="Nguyen N."/>
            <person name="Nguyen T."/>
            <person name="Nicol R."/>
            <person name="Nielsen C."/>
            <person name="Nizzari M."/>
            <person name="Norbu C."/>
            <person name="Norbu N."/>
            <person name="O'donnell P."/>
            <person name="Okoawo O."/>
            <person name="O'leary S."/>
            <person name="Omotosho B."/>
            <person name="O'neill K."/>
            <person name="Osman S."/>
            <person name="Parker S."/>
            <person name="Perrin D."/>
            <person name="Phunkhang P."/>
            <person name="Piqani B."/>
            <person name="Purcell S."/>
            <person name="Rachupka T."/>
            <person name="Ramasamy U."/>
            <person name="Rameau R."/>
            <person name="Ray V."/>
            <person name="Raymond C."/>
            <person name="Retta R."/>
            <person name="Richardson S."/>
            <person name="Rise C."/>
            <person name="Rodriguez J."/>
            <person name="Rogers J."/>
            <person name="Rogov P."/>
            <person name="Rutman M."/>
            <person name="Schupbach R."/>
            <person name="Seaman C."/>
            <person name="Settipalli S."/>
            <person name="Sharpe T."/>
            <person name="Sheridan J."/>
            <person name="Sherpa N."/>
            <person name="Shi J."/>
            <person name="Smirnov S."/>
            <person name="Smith C."/>
            <person name="Sougnez C."/>
            <person name="Spencer B."/>
            <person name="Stalker J."/>
            <person name="Stange-thomann N."/>
            <person name="Stavropoulos S."/>
            <person name="Stetson K."/>
            <person name="Stone C."/>
            <person name="Stone S."/>
            <person name="Stubbs M."/>
            <person name="Talamas J."/>
            <person name="Tchuinga P."/>
            <person name="Tenzing P."/>
            <person name="Tesfaye S."/>
            <person name="Theodore J."/>
            <person name="Thoulutsang Y."/>
            <person name="Topham K."/>
            <person name="Towey S."/>
            <person name="Tsamla T."/>
            <person name="Tsomo N."/>
            <person name="Vallee D."/>
            <person name="Vassiliev H."/>
            <person name="Venkataraman V."/>
            <person name="Vinson J."/>
            <person name="Vo A."/>
            <person name="Wade C."/>
            <person name="Wang S."/>
            <person name="Wangchuk T."/>
            <person name="Wangdi T."/>
            <person name="Whittaker C."/>
            <person name="Wilkinson J."/>
            <person name="Wu Y."/>
            <person name="Wyman D."/>
            <person name="Yadav S."/>
            <person name="Yang S."/>
            <person name="Yang X."/>
            <person name="Yeager S."/>
            <person name="Yee E."/>
            <person name="Young G."/>
            <person name="Zainoun J."/>
            <person name="Zembeck L."/>
            <person name="Zimmer A."/>
            <person name="Zody M."/>
            <person name="Lander E."/>
        </authorList>
    </citation>
    <scope>NUCLEOTIDE SEQUENCE [LARGE SCALE GENOMIC DNA]</scope>
</reference>
<reference evidence="2" key="3">
    <citation type="submission" date="2025-09" db="UniProtKB">
        <authorList>
            <consortium name="Ensembl"/>
        </authorList>
    </citation>
    <scope>IDENTIFICATION</scope>
</reference>
<dbReference type="AlphaFoldDB" id="H2YHZ6"/>
<evidence type="ECO:0000313" key="3">
    <source>
        <dbReference type="Proteomes" id="UP000007875"/>
    </source>
</evidence>
<evidence type="ECO:0000256" key="1">
    <source>
        <dbReference type="SAM" id="SignalP"/>
    </source>
</evidence>
<accession>H2YHZ6</accession>
<dbReference type="InParanoid" id="H2YHZ6"/>
<dbReference type="Ensembl" id="ENSCSAVT00000005014.1">
    <property type="protein sequence ID" value="ENSCSAVP00000004945.1"/>
    <property type="gene ID" value="ENSCSAVG00000002945.1"/>
</dbReference>
<organism evidence="2 3">
    <name type="scientific">Ciona savignyi</name>
    <name type="common">Pacific transparent sea squirt</name>
    <dbReference type="NCBI Taxonomy" id="51511"/>
    <lineage>
        <taxon>Eukaryota</taxon>
        <taxon>Metazoa</taxon>
        <taxon>Chordata</taxon>
        <taxon>Tunicata</taxon>
        <taxon>Ascidiacea</taxon>
        <taxon>Phlebobranchia</taxon>
        <taxon>Cionidae</taxon>
        <taxon>Ciona</taxon>
    </lineage>
</organism>
<sequence>FLYFLINILVRIFSLGGRTREQCDRIPLVGSKHGRISLVGIKHGRIHLVGIKHGRISLVGIKHGRIHLVGIKHGFHRERSVPGLQISHRSFNVFVHRQLWVNFVHWRGVVDLLQRLISCRVKFVFLRYLLSHLWFPAMLPWDWWNCLDSRPIRCARWCTPMFHWLIQTDQWR</sequence>
<reference evidence="2" key="2">
    <citation type="submission" date="2025-08" db="UniProtKB">
        <authorList>
            <consortium name="Ensembl"/>
        </authorList>
    </citation>
    <scope>IDENTIFICATION</scope>
</reference>
<name>H2YHZ6_CIOSA</name>
<proteinExistence type="predicted"/>
<keyword evidence="1" id="KW-0732">Signal</keyword>
<feature type="chain" id="PRO_5003578600" evidence="1">
    <location>
        <begin position="17"/>
        <end position="172"/>
    </location>
</feature>